<feature type="domain" description="Auxiliary Activity family 9 catalytic" evidence="14">
    <location>
        <begin position="21"/>
        <end position="241"/>
    </location>
</feature>
<evidence type="ECO:0000256" key="6">
    <source>
        <dbReference type="ARBA" id="ARBA00023157"/>
    </source>
</evidence>
<keyword evidence="6" id="KW-1015">Disulfide bond</keyword>
<evidence type="ECO:0000256" key="4">
    <source>
        <dbReference type="ARBA" id="ARBA00022729"/>
    </source>
</evidence>
<accession>A0A086SUN0</accession>
<organism evidence="15 16">
    <name type="scientific">Hapsidospora chrysogenum (strain ATCC 11550 / CBS 779.69 / DSM 880 / IAM 14645 / JCM 23072 / IMI 49137)</name>
    <name type="common">Acremonium chrysogenum</name>
    <dbReference type="NCBI Taxonomy" id="857340"/>
    <lineage>
        <taxon>Eukaryota</taxon>
        <taxon>Fungi</taxon>
        <taxon>Dikarya</taxon>
        <taxon>Ascomycota</taxon>
        <taxon>Pezizomycotina</taxon>
        <taxon>Sordariomycetes</taxon>
        <taxon>Hypocreomycetidae</taxon>
        <taxon>Hypocreales</taxon>
        <taxon>Bionectriaceae</taxon>
        <taxon>Hapsidospora</taxon>
    </lineage>
</organism>
<evidence type="ECO:0000256" key="8">
    <source>
        <dbReference type="ARBA" id="ARBA00023326"/>
    </source>
</evidence>
<evidence type="ECO:0000256" key="10">
    <source>
        <dbReference type="ARBA" id="ARBA00045077"/>
    </source>
</evidence>
<dbReference type="OrthoDB" id="4849160at2759"/>
<evidence type="ECO:0000256" key="3">
    <source>
        <dbReference type="ARBA" id="ARBA00022525"/>
    </source>
</evidence>
<evidence type="ECO:0000256" key="1">
    <source>
        <dbReference type="ARBA" id="ARBA00001973"/>
    </source>
</evidence>
<proteinExistence type="inferred from homology"/>
<dbReference type="STRING" id="857340.A0A086SUN0"/>
<evidence type="ECO:0000256" key="13">
    <source>
        <dbReference type="SAM" id="SignalP"/>
    </source>
</evidence>
<feature type="compositionally biased region" description="Pro residues" evidence="12">
    <location>
        <begin position="282"/>
        <end position="303"/>
    </location>
</feature>
<keyword evidence="7" id="KW-0119">Carbohydrate metabolism</keyword>
<keyword evidence="8" id="KW-0624">Polysaccharide degradation</keyword>
<dbReference type="InterPro" id="IPR049892">
    <property type="entry name" value="AA9"/>
</dbReference>
<dbReference type="EMBL" id="JPKY01000165">
    <property type="protein sequence ID" value="KFH40812.1"/>
    <property type="molecule type" value="Genomic_DNA"/>
</dbReference>
<dbReference type="GO" id="GO:0030245">
    <property type="term" value="P:cellulose catabolic process"/>
    <property type="evidence" value="ECO:0007669"/>
    <property type="project" value="UniProtKB-KW"/>
</dbReference>
<comment type="caution">
    <text evidence="15">The sequence shown here is derived from an EMBL/GenBank/DDBJ whole genome shotgun (WGS) entry which is preliminary data.</text>
</comment>
<comment type="cofactor">
    <cofactor evidence="1">
        <name>Cu(2+)</name>
        <dbReference type="ChEBI" id="CHEBI:29036"/>
    </cofactor>
</comment>
<feature type="chain" id="PRO_5001815100" description="lytic cellulose monooxygenase (C4-dehydrogenating)" evidence="13">
    <location>
        <begin position="21"/>
        <end position="371"/>
    </location>
</feature>
<dbReference type="GO" id="GO:0005576">
    <property type="term" value="C:extracellular region"/>
    <property type="evidence" value="ECO:0007669"/>
    <property type="project" value="UniProtKB-SubCell"/>
</dbReference>
<dbReference type="HOGENOM" id="CLU_031730_1_0_1"/>
<feature type="region of interest" description="Disordered" evidence="12">
    <location>
        <begin position="244"/>
        <end position="371"/>
    </location>
</feature>
<evidence type="ECO:0000259" key="14">
    <source>
        <dbReference type="Pfam" id="PF03443"/>
    </source>
</evidence>
<comment type="similarity">
    <text evidence="9">Belongs to the polysaccharide monooxygenase AA9 family.</text>
</comment>
<feature type="compositionally biased region" description="Basic residues" evidence="12">
    <location>
        <begin position="340"/>
        <end position="359"/>
    </location>
</feature>
<comment type="catalytic activity">
    <reaction evidence="10">
        <text>[(1-&gt;4)-beta-D-glucosyl]n+m + reduced acceptor + O2 = 4-dehydro-beta-D-glucosyl-[(1-&gt;4)-beta-D-glucosyl]n-1 + [(1-&gt;4)-beta-D-glucosyl]m + acceptor + H2O.</text>
        <dbReference type="EC" id="1.14.99.56"/>
    </reaction>
</comment>
<evidence type="ECO:0000256" key="5">
    <source>
        <dbReference type="ARBA" id="ARBA00023001"/>
    </source>
</evidence>
<sequence>MSFATRTLASALAGAATVAAHGFVTNVVINGVSYSGYDVTSFPYQNEPPVVIGWSTTATDTGFVAPDAYSSPDIICHRDGENAQGRAQVAAGDSVFLQWNTWPDSHHGPVIDYLARCGDVGCESVDKTSLEFFKISESGLLDSSGSDFGTPGFYAADELLNNNMGWMVRIPDDLAPGNYVLRHEIIALHSAHEANGAQNYPQCFNLEVTGSGTRQPEGVLGTELYSADDEGIAFNIYGKPESYPIPGPPLVEGGASDAPQATSASQQAGTATQGSGSAPTGPAAPPAPEPTSGPEPTQAPEPTPTSDSGTNNPDDVSTSTSSQQPDLAKPTTPPASGGCKGKKGKRGTRKPKASRRSTRKVFTNEPLRRLA</sequence>
<evidence type="ECO:0000313" key="16">
    <source>
        <dbReference type="Proteomes" id="UP000029964"/>
    </source>
</evidence>
<dbReference type="Proteomes" id="UP000029964">
    <property type="component" value="Unassembled WGS sequence"/>
</dbReference>
<evidence type="ECO:0000256" key="12">
    <source>
        <dbReference type="SAM" id="MobiDB-lite"/>
    </source>
</evidence>
<evidence type="ECO:0000313" key="15">
    <source>
        <dbReference type="EMBL" id="KFH40812.1"/>
    </source>
</evidence>
<keyword evidence="16" id="KW-1185">Reference proteome</keyword>
<keyword evidence="5" id="KW-0136">Cellulose degradation</keyword>
<dbReference type="PANTHER" id="PTHR33353">
    <property type="entry name" value="PUTATIVE (AFU_ORTHOLOGUE AFUA_1G12560)-RELATED"/>
    <property type="match status" value="1"/>
</dbReference>
<protein>
    <recommendedName>
        <fullName evidence="11">lytic cellulose monooxygenase (C4-dehydrogenating)</fullName>
        <ecNumber evidence="11">1.14.99.56</ecNumber>
    </recommendedName>
</protein>
<evidence type="ECO:0000256" key="7">
    <source>
        <dbReference type="ARBA" id="ARBA00023277"/>
    </source>
</evidence>
<evidence type="ECO:0000256" key="9">
    <source>
        <dbReference type="ARBA" id="ARBA00044502"/>
    </source>
</evidence>
<feature type="compositionally biased region" description="Polar residues" evidence="12">
    <location>
        <begin position="306"/>
        <end position="325"/>
    </location>
</feature>
<dbReference type="EC" id="1.14.99.56" evidence="11"/>
<evidence type="ECO:0000256" key="11">
    <source>
        <dbReference type="ARBA" id="ARBA00047174"/>
    </source>
</evidence>
<evidence type="ECO:0000256" key="2">
    <source>
        <dbReference type="ARBA" id="ARBA00004613"/>
    </source>
</evidence>
<dbReference type="CDD" id="cd21175">
    <property type="entry name" value="LPMO_AA9"/>
    <property type="match status" value="1"/>
</dbReference>
<dbReference type="AlphaFoldDB" id="A0A086SUN0"/>
<dbReference type="InterPro" id="IPR005103">
    <property type="entry name" value="AA9_LPMO"/>
</dbReference>
<gene>
    <name evidence="15" type="ORF">ACRE_084870</name>
</gene>
<reference evidence="16" key="1">
    <citation type="journal article" date="2014" name="Genome Announc.">
        <title>Genome sequence and annotation of Acremonium chrysogenum, producer of the beta-lactam antibiotic cephalosporin C.</title>
        <authorList>
            <person name="Terfehr D."/>
            <person name="Dahlmann T.A."/>
            <person name="Specht T."/>
            <person name="Zadra I."/>
            <person name="Kuernsteiner H."/>
            <person name="Kueck U."/>
        </authorList>
    </citation>
    <scope>NUCLEOTIDE SEQUENCE [LARGE SCALE GENOMIC DNA]</scope>
    <source>
        <strain evidence="16">ATCC 11550 / CBS 779.69 / DSM 880 / IAM 14645 / JCM 23072 / IMI 49137</strain>
    </source>
</reference>
<keyword evidence="3" id="KW-0964">Secreted</keyword>
<feature type="compositionally biased region" description="Low complexity" evidence="12">
    <location>
        <begin position="258"/>
        <end position="281"/>
    </location>
</feature>
<comment type="subcellular location">
    <subcellularLocation>
        <location evidence="2">Secreted</location>
    </subcellularLocation>
</comment>
<dbReference type="Gene3D" id="2.70.50.70">
    <property type="match status" value="1"/>
</dbReference>
<feature type="signal peptide" evidence="13">
    <location>
        <begin position="1"/>
        <end position="20"/>
    </location>
</feature>
<dbReference type="Pfam" id="PF03443">
    <property type="entry name" value="AA9"/>
    <property type="match status" value="1"/>
</dbReference>
<keyword evidence="4 13" id="KW-0732">Signal</keyword>
<name>A0A086SUN0_HAPC1</name>
<dbReference type="PANTHER" id="PTHR33353:SF34">
    <property type="entry name" value="ENDO-BETA-1,4-GLUCANASE D"/>
    <property type="match status" value="1"/>
</dbReference>